<dbReference type="PANTHER" id="PTHR37422">
    <property type="entry name" value="TEICHURONIC ACID BIOSYNTHESIS PROTEIN TUAE"/>
    <property type="match status" value="1"/>
</dbReference>
<dbReference type="GO" id="GO:0016020">
    <property type="term" value="C:membrane"/>
    <property type="evidence" value="ECO:0007669"/>
    <property type="project" value="UniProtKB-SubCell"/>
</dbReference>
<name>A0AAE3LQ39_9RHOB</name>
<evidence type="ECO:0000256" key="3">
    <source>
        <dbReference type="ARBA" id="ARBA00022989"/>
    </source>
</evidence>
<dbReference type="Proteomes" id="UP001208041">
    <property type="component" value="Unassembled WGS sequence"/>
</dbReference>
<evidence type="ECO:0000256" key="2">
    <source>
        <dbReference type="ARBA" id="ARBA00022692"/>
    </source>
</evidence>
<evidence type="ECO:0000256" key="1">
    <source>
        <dbReference type="ARBA" id="ARBA00004141"/>
    </source>
</evidence>
<evidence type="ECO:0000256" key="4">
    <source>
        <dbReference type="ARBA" id="ARBA00023136"/>
    </source>
</evidence>
<feature type="domain" description="O-antigen ligase-related" evidence="6">
    <location>
        <begin position="178"/>
        <end position="319"/>
    </location>
</feature>
<organism evidence="7 8">
    <name type="scientific">Halocynthiibacter halioticoli</name>
    <dbReference type="NCBI Taxonomy" id="2986804"/>
    <lineage>
        <taxon>Bacteria</taxon>
        <taxon>Pseudomonadati</taxon>
        <taxon>Pseudomonadota</taxon>
        <taxon>Alphaproteobacteria</taxon>
        <taxon>Rhodobacterales</taxon>
        <taxon>Paracoccaceae</taxon>
        <taxon>Halocynthiibacter</taxon>
    </lineage>
</organism>
<dbReference type="Pfam" id="PF04932">
    <property type="entry name" value="Wzy_C"/>
    <property type="match status" value="1"/>
</dbReference>
<feature type="transmembrane region" description="Helical" evidence="5">
    <location>
        <begin position="266"/>
        <end position="283"/>
    </location>
</feature>
<feature type="transmembrane region" description="Helical" evidence="5">
    <location>
        <begin position="104"/>
        <end position="123"/>
    </location>
</feature>
<feature type="transmembrane region" description="Helical" evidence="5">
    <location>
        <begin position="303"/>
        <end position="325"/>
    </location>
</feature>
<feature type="transmembrane region" description="Helical" evidence="5">
    <location>
        <begin position="135"/>
        <end position="155"/>
    </location>
</feature>
<dbReference type="PANTHER" id="PTHR37422:SF13">
    <property type="entry name" value="LIPOPOLYSACCHARIDE BIOSYNTHESIS PROTEIN PA4999-RELATED"/>
    <property type="match status" value="1"/>
</dbReference>
<keyword evidence="8" id="KW-1185">Reference proteome</keyword>
<dbReference type="AlphaFoldDB" id="A0AAE3LQ39"/>
<keyword evidence="2 5" id="KW-0812">Transmembrane</keyword>
<feature type="transmembrane region" description="Helical" evidence="5">
    <location>
        <begin position="176"/>
        <end position="204"/>
    </location>
</feature>
<feature type="transmembrane region" description="Helical" evidence="5">
    <location>
        <begin position="74"/>
        <end position="92"/>
    </location>
</feature>
<keyword evidence="3 5" id="KW-1133">Transmembrane helix</keyword>
<dbReference type="InterPro" id="IPR051533">
    <property type="entry name" value="WaaL-like"/>
</dbReference>
<dbReference type="InterPro" id="IPR007016">
    <property type="entry name" value="O-antigen_ligase-rel_domated"/>
</dbReference>
<evidence type="ECO:0000313" key="7">
    <source>
        <dbReference type="EMBL" id="MCV6823109.1"/>
    </source>
</evidence>
<comment type="caution">
    <text evidence="7">The sequence shown here is derived from an EMBL/GenBank/DDBJ whole genome shotgun (WGS) entry which is preliminary data.</text>
</comment>
<protein>
    <submittedName>
        <fullName evidence="7">O-antigen ligase family protein</fullName>
    </submittedName>
</protein>
<sequence>MRVVLGAVGVWVNVGLSAPLTFLNFATFSLLALSSPVFCSRYLKLTVYLLCFAFVSVLSFIITAPPEIARGLDAVFRVVFLAAWVGFASIYFRSQYAVERLRQFVRFLIGFGFAISVLQIIAAPDRFQIAGEVRAFGVSSHPVLFGMLMLLAIVADEILRLKLDRSKSVTDYVIRLMGLLAMTFAVAQTAWLMLAVIIVVLASYNVPRRLRGVSFLFLAGVSMGMIYALPWTRDLFSLFEIFTSFGEISSDVYSYHLVDNSMAWRVVNWKMSLSAAMPVWYSGFGPGHSEFYNYFGLTLHNMFFEVFVETGVFGLLFLFAIVLEITRCLRQSGHVGALGEVRSHRLFVAFSLSLFAACVLSVTLLGQTLLLTLYFSLLVIVTTPTSEMG</sequence>
<keyword evidence="4 5" id="KW-0472">Membrane</keyword>
<keyword evidence="7" id="KW-0436">Ligase</keyword>
<feature type="transmembrane region" description="Helical" evidence="5">
    <location>
        <begin position="346"/>
        <end position="379"/>
    </location>
</feature>
<dbReference type="RefSeq" id="WP_263951939.1">
    <property type="nucleotide sequence ID" value="NZ_JAOYFC010000001.1"/>
</dbReference>
<evidence type="ECO:0000313" key="8">
    <source>
        <dbReference type="Proteomes" id="UP001208041"/>
    </source>
</evidence>
<feature type="transmembrane region" description="Helical" evidence="5">
    <location>
        <begin position="45"/>
        <end position="62"/>
    </location>
</feature>
<dbReference type="GO" id="GO:0016874">
    <property type="term" value="F:ligase activity"/>
    <property type="evidence" value="ECO:0007669"/>
    <property type="project" value="UniProtKB-KW"/>
</dbReference>
<reference evidence="7" key="1">
    <citation type="submission" date="2022-10" db="EMBL/GenBank/DDBJ databases">
        <authorList>
            <person name="Yue Y."/>
        </authorList>
    </citation>
    <scope>NUCLEOTIDE SEQUENCE</scope>
    <source>
        <strain evidence="7">Z654</strain>
    </source>
</reference>
<dbReference type="EMBL" id="JAOYFC010000001">
    <property type="protein sequence ID" value="MCV6823109.1"/>
    <property type="molecule type" value="Genomic_DNA"/>
</dbReference>
<gene>
    <name evidence="7" type="ORF">OH136_00955</name>
</gene>
<evidence type="ECO:0000259" key="6">
    <source>
        <dbReference type="Pfam" id="PF04932"/>
    </source>
</evidence>
<proteinExistence type="predicted"/>
<evidence type="ECO:0000256" key="5">
    <source>
        <dbReference type="SAM" id="Phobius"/>
    </source>
</evidence>
<feature type="transmembrane region" description="Helical" evidence="5">
    <location>
        <begin position="12"/>
        <end position="33"/>
    </location>
</feature>
<comment type="subcellular location">
    <subcellularLocation>
        <location evidence="1">Membrane</location>
        <topology evidence="1">Multi-pass membrane protein</topology>
    </subcellularLocation>
</comment>
<accession>A0AAE3LQ39</accession>
<feature type="transmembrane region" description="Helical" evidence="5">
    <location>
        <begin position="210"/>
        <end position="229"/>
    </location>
</feature>